<sequence>MSKQEEKQKVILIKILIKIARKKDCEMKALRATLLTAAFRLTPTEITTQMSSLTILAIIIAFIHTSDASGGRHRFQIYKSKFSLNFYDAQKRCRGKNMELANKDDYDSEKVHVRQSLKKETHYWFDDCFKLSISGTFRKGRCEESDETTYGYVCVDMMFSVEVEKFVSDSGWPIFLDWKSVLQLTRGELSWQGWLSAVTIVIYITWGIAGCLAIIILGYLIFDRIDNSEEPVMSAVEDVLFNDNSFYNDLEQLRLDIDAYVDVTSKRISSKRSCFRKFHYTPITDTTYDLRLIKAMTLQLSRINTLVGNKQDDFIQAVMDRIADMELTELAGSQEIDVCELVTKLSQYLKVRKNKKKRFVSYFSETEYAEAKNKRRLILKNLVLFTF</sequence>
<keyword evidence="1" id="KW-1133">Transmembrane helix</keyword>
<dbReference type="Proteomes" id="UP000001307">
    <property type="component" value="Unassembled WGS sequence"/>
</dbReference>
<protein>
    <recommendedName>
        <fullName evidence="4">C-type lectin domain-containing protein</fullName>
    </recommendedName>
</protein>
<name>E4XU69_OIKDI</name>
<dbReference type="OrthoDB" id="10335394at2759"/>
<reference evidence="2" key="1">
    <citation type="journal article" date="2010" name="Science">
        <title>Plasticity of animal genome architecture unmasked by rapid evolution of a pelagic tunicate.</title>
        <authorList>
            <person name="Denoeud F."/>
            <person name="Henriet S."/>
            <person name="Mungpakdee S."/>
            <person name="Aury J.M."/>
            <person name="Da Silva C."/>
            <person name="Brinkmann H."/>
            <person name="Mikhaleva J."/>
            <person name="Olsen L.C."/>
            <person name="Jubin C."/>
            <person name="Canestro C."/>
            <person name="Bouquet J.M."/>
            <person name="Danks G."/>
            <person name="Poulain J."/>
            <person name="Campsteijn C."/>
            <person name="Adamski M."/>
            <person name="Cross I."/>
            <person name="Yadetie F."/>
            <person name="Muffato M."/>
            <person name="Louis A."/>
            <person name="Butcher S."/>
            <person name="Tsagkogeorga G."/>
            <person name="Konrad A."/>
            <person name="Singh S."/>
            <person name="Jensen M.F."/>
            <person name="Cong E.H."/>
            <person name="Eikeseth-Otteraa H."/>
            <person name="Noel B."/>
            <person name="Anthouard V."/>
            <person name="Porcel B.M."/>
            <person name="Kachouri-Lafond R."/>
            <person name="Nishino A."/>
            <person name="Ugolini M."/>
            <person name="Chourrout P."/>
            <person name="Nishida H."/>
            <person name="Aasland R."/>
            <person name="Huzurbazar S."/>
            <person name="Westhof E."/>
            <person name="Delsuc F."/>
            <person name="Lehrach H."/>
            <person name="Reinhardt R."/>
            <person name="Weissenbach J."/>
            <person name="Roy S.W."/>
            <person name="Artiguenave F."/>
            <person name="Postlethwait J.H."/>
            <person name="Manak J.R."/>
            <person name="Thompson E.M."/>
            <person name="Jaillon O."/>
            <person name="Du Pasquier L."/>
            <person name="Boudinot P."/>
            <person name="Liberles D.A."/>
            <person name="Volff J.N."/>
            <person name="Philippe H."/>
            <person name="Lenhard B."/>
            <person name="Roest Crollius H."/>
            <person name="Wincker P."/>
            <person name="Chourrout D."/>
        </authorList>
    </citation>
    <scope>NUCLEOTIDE SEQUENCE [LARGE SCALE GENOMIC DNA]</scope>
</reference>
<dbReference type="AlphaFoldDB" id="E4XU69"/>
<feature type="transmembrane region" description="Helical" evidence="1">
    <location>
        <begin position="194"/>
        <end position="222"/>
    </location>
</feature>
<keyword evidence="3" id="KW-1185">Reference proteome</keyword>
<evidence type="ECO:0000313" key="2">
    <source>
        <dbReference type="EMBL" id="CBY13266.1"/>
    </source>
</evidence>
<evidence type="ECO:0000256" key="1">
    <source>
        <dbReference type="SAM" id="Phobius"/>
    </source>
</evidence>
<keyword evidence="1" id="KW-0472">Membrane</keyword>
<proteinExistence type="predicted"/>
<evidence type="ECO:0000313" key="3">
    <source>
        <dbReference type="Proteomes" id="UP000001307"/>
    </source>
</evidence>
<organism evidence="2">
    <name type="scientific">Oikopleura dioica</name>
    <name type="common">Tunicate</name>
    <dbReference type="NCBI Taxonomy" id="34765"/>
    <lineage>
        <taxon>Eukaryota</taxon>
        <taxon>Metazoa</taxon>
        <taxon>Chordata</taxon>
        <taxon>Tunicata</taxon>
        <taxon>Appendicularia</taxon>
        <taxon>Copelata</taxon>
        <taxon>Oikopleuridae</taxon>
        <taxon>Oikopleura</taxon>
    </lineage>
</organism>
<dbReference type="EMBL" id="FN653173">
    <property type="protein sequence ID" value="CBY13266.1"/>
    <property type="molecule type" value="Genomic_DNA"/>
</dbReference>
<keyword evidence="1" id="KW-0812">Transmembrane</keyword>
<dbReference type="InParanoid" id="E4XU69"/>
<evidence type="ECO:0008006" key="4">
    <source>
        <dbReference type="Google" id="ProtNLM"/>
    </source>
</evidence>
<gene>
    <name evidence="2" type="ORF">GSOID_T00004046001</name>
</gene>
<accession>E4XU69</accession>